<keyword evidence="3" id="KW-0547">Nucleotide-binding</keyword>
<comment type="similarity">
    <text evidence="1">Belongs to the ATP-dependent AMP-binding enzyme family.</text>
</comment>
<name>A0A7W9AXH1_9HYPH</name>
<dbReference type="Pfam" id="PF13193">
    <property type="entry name" value="AMP-binding_C"/>
    <property type="match status" value="1"/>
</dbReference>
<dbReference type="Proteomes" id="UP000555546">
    <property type="component" value="Unassembled WGS sequence"/>
</dbReference>
<dbReference type="GO" id="GO:0018860">
    <property type="term" value="F:anthranilate-CoA ligase activity"/>
    <property type="evidence" value="ECO:0007669"/>
    <property type="project" value="UniProtKB-EC"/>
</dbReference>
<gene>
    <name evidence="7" type="ORF">FHS76_002106</name>
</gene>
<evidence type="ECO:0000256" key="3">
    <source>
        <dbReference type="ARBA" id="ARBA00022741"/>
    </source>
</evidence>
<proteinExistence type="inferred from homology"/>
<organism evidence="7 8">
    <name type="scientific">Brucella daejeonensis</name>
    <dbReference type="NCBI Taxonomy" id="659015"/>
    <lineage>
        <taxon>Bacteria</taxon>
        <taxon>Pseudomonadati</taxon>
        <taxon>Pseudomonadota</taxon>
        <taxon>Alphaproteobacteria</taxon>
        <taxon>Hyphomicrobiales</taxon>
        <taxon>Brucellaceae</taxon>
        <taxon>Brucella/Ochrobactrum group</taxon>
        <taxon>Brucella</taxon>
    </lineage>
</organism>
<evidence type="ECO:0000259" key="5">
    <source>
        <dbReference type="Pfam" id="PF00501"/>
    </source>
</evidence>
<dbReference type="InterPro" id="IPR020845">
    <property type="entry name" value="AMP-binding_CS"/>
</dbReference>
<dbReference type="Gene3D" id="3.30.300.30">
    <property type="match status" value="1"/>
</dbReference>
<evidence type="ECO:0000256" key="1">
    <source>
        <dbReference type="ARBA" id="ARBA00006432"/>
    </source>
</evidence>
<dbReference type="GO" id="GO:0005524">
    <property type="term" value="F:ATP binding"/>
    <property type="evidence" value="ECO:0007669"/>
    <property type="project" value="UniProtKB-KW"/>
</dbReference>
<dbReference type="InterPro" id="IPR045851">
    <property type="entry name" value="AMP-bd_C_sf"/>
</dbReference>
<dbReference type="PANTHER" id="PTHR43352:SF1">
    <property type="entry name" value="ANTHRANILATE--COA LIGASE"/>
    <property type="match status" value="1"/>
</dbReference>
<dbReference type="EC" id="6.2.1.32" evidence="7"/>
<evidence type="ECO:0000256" key="4">
    <source>
        <dbReference type="ARBA" id="ARBA00022840"/>
    </source>
</evidence>
<dbReference type="InterPro" id="IPR025110">
    <property type="entry name" value="AMP-bd_C"/>
</dbReference>
<evidence type="ECO:0000313" key="8">
    <source>
        <dbReference type="Proteomes" id="UP000555546"/>
    </source>
</evidence>
<keyword evidence="4" id="KW-0067">ATP-binding</keyword>
<keyword evidence="8" id="KW-1185">Reference proteome</keyword>
<feature type="domain" description="AMP-binding enzyme C-terminal" evidence="6">
    <location>
        <begin position="448"/>
        <end position="526"/>
    </location>
</feature>
<dbReference type="InterPro" id="IPR042099">
    <property type="entry name" value="ANL_N_sf"/>
</dbReference>
<evidence type="ECO:0000259" key="6">
    <source>
        <dbReference type="Pfam" id="PF13193"/>
    </source>
</evidence>
<accession>A0A7W9AXH1</accession>
<protein>
    <submittedName>
        <fullName evidence="7">2-aminobenzoate-CoA ligase</fullName>
        <ecNumber evidence="7">6.2.1.32</ecNumber>
    </submittedName>
</protein>
<dbReference type="FunFam" id="3.30.300.30:FF:000005">
    <property type="entry name" value="Acyl-coenzyme A synthetase ACSM5, mitochondrial"/>
    <property type="match status" value="1"/>
</dbReference>
<comment type="caution">
    <text evidence="7">The sequence shown here is derived from an EMBL/GenBank/DDBJ whole genome shotgun (WGS) entry which is preliminary data.</text>
</comment>
<dbReference type="GO" id="GO:0044550">
    <property type="term" value="P:secondary metabolite biosynthetic process"/>
    <property type="evidence" value="ECO:0007669"/>
    <property type="project" value="TreeGrafter"/>
</dbReference>
<sequence>MPVTSHVDTFVIDNLPPAEAMPGIINLEQLGYPEHLNAAHELVDAHIEAGRGDRIAIRAPGLCWTYRDLSQVVNRIANLLVSGLGMQTGNRVLLRSANTPTQIALYLAIIKAGGIVVATMPLLRSKELVKIIDKARIRFVFCDASLMEEMMQAVRQTAWVEQVISWQGHAEGELGALLADQSDRFEPIATRADDPCLLGFTSGTTGLPKATIHFHRDLLIVCDCYARHILEAHEDDVFIGSPPLAFTFGLGGLVLFPFRIGASTALPAKTAPDDLARAIGEYKATICFTAPTSYRAMLGKIDEYDLRSLRKCVSAGEALPLPTFDAWKRATGLTLLDGIGATEMLHIFIAAKESEVRPGATGKPVPGYEACVLDENGKSCLPGEPGRLAVRGPLGCKYLADERQAVYVEDGWNMTGDTYIIDEEGYFRYQARSDDMIISSGYNIAGPEVETCLLEHPAVRECGVVGVPNSERGFIVKAFVVLENNFTGSDELTKTLQDHVKSNLAPYKYPREIEWIPALPKTESGKLKRSALRQPSEKIG</sequence>
<evidence type="ECO:0000313" key="7">
    <source>
        <dbReference type="EMBL" id="MBB5702231.1"/>
    </source>
</evidence>
<dbReference type="Pfam" id="PF00501">
    <property type="entry name" value="AMP-binding"/>
    <property type="match status" value="1"/>
</dbReference>
<dbReference type="EMBL" id="JACIJG010000006">
    <property type="protein sequence ID" value="MBB5702231.1"/>
    <property type="molecule type" value="Genomic_DNA"/>
</dbReference>
<dbReference type="Gene3D" id="3.40.50.12780">
    <property type="entry name" value="N-terminal domain of ligase-like"/>
    <property type="match status" value="1"/>
</dbReference>
<dbReference type="RefSeq" id="WP_183651656.1">
    <property type="nucleotide sequence ID" value="NZ_JACIJG010000006.1"/>
</dbReference>
<feature type="domain" description="AMP-dependent synthetase/ligase" evidence="5">
    <location>
        <begin position="50"/>
        <end position="393"/>
    </location>
</feature>
<keyword evidence="2 7" id="KW-0436">Ligase</keyword>
<dbReference type="PANTHER" id="PTHR43352">
    <property type="entry name" value="ACETYL-COA SYNTHETASE"/>
    <property type="match status" value="1"/>
</dbReference>
<reference evidence="7 8" key="1">
    <citation type="submission" date="2020-08" db="EMBL/GenBank/DDBJ databases">
        <title>Genomic Encyclopedia of Type Strains, Phase IV (KMG-IV): sequencing the most valuable type-strain genomes for metagenomic binning, comparative biology and taxonomic classification.</title>
        <authorList>
            <person name="Goeker M."/>
        </authorList>
    </citation>
    <scope>NUCLEOTIDE SEQUENCE [LARGE SCALE GENOMIC DNA]</scope>
    <source>
        <strain evidence="7 8">DSM 26944</strain>
    </source>
</reference>
<dbReference type="PROSITE" id="PS00455">
    <property type="entry name" value="AMP_BINDING"/>
    <property type="match status" value="1"/>
</dbReference>
<dbReference type="InterPro" id="IPR000873">
    <property type="entry name" value="AMP-dep_synth/lig_dom"/>
</dbReference>
<dbReference type="SUPFAM" id="SSF56801">
    <property type="entry name" value="Acetyl-CoA synthetase-like"/>
    <property type="match status" value="1"/>
</dbReference>
<evidence type="ECO:0000256" key="2">
    <source>
        <dbReference type="ARBA" id="ARBA00022598"/>
    </source>
</evidence>
<dbReference type="AlphaFoldDB" id="A0A7W9AXH1"/>